<keyword evidence="3 5" id="KW-0689">Ribosomal protein</keyword>
<reference evidence="10" key="1">
    <citation type="submission" date="2017-09" db="EMBL/GenBank/DDBJ databases">
        <title>Depth-based differentiation of microbial function through sediment-hosted aquifers and enrichment of novel symbionts in the deep terrestrial subsurface.</title>
        <authorList>
            <person name="Probst A.J."/>
            <person name="Ladd B."/>
            <person name="Jarett J.K."/>
            <person name="Geller-Mcgrath D.E."/>
            <person name="Sieber C.M.K."/>
            <person name="Emerson J.B."/>
            <person name="Anantharaman K."/>
            <person name="Thomas B.C."/>
            <person name="Malmstrom R."/>
            <person name="Stieglmeier M."/>
            <person name="Klingl A."/>
            <person name="Woyke T."/>
            <person name="Ryan C.M."/>
            <person name="Banfield J.F."/>
        </authorList>
    </citation>
    <scope>NUCLEOTIDE SEQUENCE [LARGE SCALE GENOMIC DNA]</scope>
</reference>
<comment type="function">
    <text evidence="5">This is one of the proteins that binds to the 5S RNA in the ribosome where it forms part of the central protuberance.</text>
</comment>
<dbReference type="InterPro" id="IPR020057">
    <property type="entry name" value="Ribosomal_bL25_b-dom"/>
</dbReference>
<comment type="caution">
    <text evidence="9">The sequence shown here is derived from an EMBL/GenBank/DDBJ whole genome shotgun (WGS) entry which is preliminary data.</text>
</comment>
<feature type="region of interest" description="Disordered" evidence="6">
    <location>
        <begin position="199"/>
        <end position="243"/>
    </location>
</feature>
<sequence length="243" mass="26762">MKKSAKTSDEKTILEVTPRTIFGKKLKQLRREAIIPANIFGTGFTSKSISVPSSQFLKVYKKAKETGIVYLKLEDKEIPTLIKLIQKHPINSQVLHVDFRKVDLTVKIATEVPVHIMGVSEAVAQKGGVLLTLSERLSVEALPQNIPHHIEVDISLLKEIGQEIKVKDLLVSQKYSIKDDGEKTIVSITAHKEESVIAETAATATPEVITAKPEEGAEAGATPEPGTEKKPETDDKKEKEIKK</sequence>
<evidence type="ECO:0000256" key="2">
    <source>
        <dbReference type="ARBA" id="ARBA00022884"/>
    </source>
</evidence>
<evidence type="ECO:0000256" key="3">
    <source>
        <dbReference type="ARBA" id="ARBA00022980"/>
    </source>
</evidence>
<dbReference type="PANTHER" id="PTHR33284">
    <property type="entry name" value="RIBOSOMAL PROTEIN L25/GLN-TRNA SYNTHETASE, ANTI-CODON-BINDING DOMAIN-CONTAINING PROTEIN"/>
    <property type="match status" value="1"/>
</dbReference>
<dbReference type="GO" id="GO:0022625">
    <property type="term" value="C:cytosolic large ribosomal subunit"/>
    <property type="evidence" value="ECO:0007669"/>
    <property type="project" value="TreeGrafter"/>
</dbReference>
<gene>
    <name evidence="5" type="primary">rplY</name>
    <name evidence="5" type="synonym">ctc</name>
    <name evidence="9" type="ORF">COY87_03495</name>
</gene>
<dbReference type="InterPro" id="IPR020056">
    <property type="entry name" value="Rbsml_bL25/Gln-tRNA_synth_N"/>
</dbReference>
<dbReference type="PANTHER" id="PTHR33284:SF1">
    <property type="entry name" value="RIBOSOMAL PROTEIN L25_GLN-TRNA SYNTHETASE, ANTI-CODON-BINDING DOMAIN-CONTAINING PROTEIN"/>
    <property type="match status" value="1"/>
</dbReference>
<dbReference type="SUPFAM" id="SSF50715">
    <property type="entry name" value="Ribosomal protein L25-like"/>
    <property type="match status" value="1"/>
</dbReference>
<accession>A0A2M7QIV1</accession>
<dbReference type="AlphaFoldDB" id="A0A2M7QIV1"/>
<dbReference type="EMBL" id="PFLI01000116">
    <property type="protein sequence ID" value="PIY71958.1"/>
    <property type="molecule type" value="Genomic_DNA"/>
</dbReference>
<dbReference type="InterPro" id="IPR037121">
    <property type="entry name" value="Ribosomal_bL25_C"/>
</dbReference>
<dbReference type="InterPro" id="IPR011035">
    <property type="entry name" value="Ribosomal_bL25/Gln-tRNA_synth"/>
</dbReference>
<evidence type="ECO:0000256" key="1">
    <source>
        <dbReference type="ARBA" id="ARBA00022730"/>
    </source>
</evidence>
<dbReference type="Gene3D" id="2.40.240.10">
    <property type="entry name" value="Ribosomal Protein L25, Chain P"/>
    <property type="match status" value="1"/>
</dbReference>
<organism evidence="9 10">
    <name type="scientific">Candidatus Roizmanbacteria bacterium CG_4_10_14_0_8_um_filter_33_9</name>
    <dbReference type="NCBI Taxonomy" id="1974826"/>
    <lineage>
        <taxon>Bacteria</taxon>
        <taxon>Candidatus Roizmaniibacteriota</taxon>
    </lineage>
</organism>
<evidence type="ECO:0000313" key="10">
    <source>
        <dbReference type="Proteomes" id="UP000229401"/>
    </source>
</evidence>
<feature type="domain" description="Large ribosomal subunit protein bL25 beta" evidence="8">
    <location>
        <begin position="107"/>
        <end position="191"/>
    </location>
</feature>
<dbReference type="Gene3D" id="2.170.120.20">
    <property type="entry name" value="Ribosomal protein L25, beta domain"/>
    <property type="match status" value="1"/>
</dbReference>
<dbReference type="GO" id="GO:0003735">
    <property type="term" value="F:structural constituent of ribosome"/>
    <property type="evidence" value="ECO:0007669"/>
    <property type="project" value="InterPro"/>
</dbReference>
<feature type="compositionally biased region" description="Basic and acidic residues" evidence="6">
    <location>
        <begin position="226"/>
        <end position="243"/>
    </location>
</feature>
<evidence type="ECO:0000259" key="8">
    <source>
        <dbReference type="Pfam" id="PF14693"/>
    </source>
</evidence>
<dbReference type="CDD" id="cd00495">
    <property type="entry name" value="Ribosomal_L25_TL5_CTC"/>
    <property type="match status" value="1"/>
</dbReference>
<dbReference type="GO" id="GO:0006412">
    <property type="term" value="P:translation"/>
    <property type="evidence" value="ECO:0007669"/>
    <property type="project" value="UniProtKB-UniRule"/>
</dbReference>
<dbReference type="InterPro" id="IPR020930">
    <property type="entry name" value="Ribosomal_uL5_bac-type"/>
</dbReference>
<evidence type="ECO:0000313" key="9">
    <source>
        <dbReference type="EMBL" id="PIY71958.1"/>
    </source>
</evidence>
<evidence type="ECO:0000256" key="5">
    <source>
        <dbReference type="HAMAP-Rule" id="MF_01334"/>
    </source>
</evidence>
<keyword evidence="1 5" id="KW-0699">rRNA-binding</keyword>
<protein>
    <recommendedName>
        <fullName evidence="5">Large ribosomal subunit protein bL25</fullName>
    </recommendedName>
    <alternativeName>
        <fullName evidence="5">General stress protein CTC</fullName>
    </alternativeName>
</protein>
<proteinExistence type="inferred from homology"/>
<evidence type="ECO:0000259" key="7">
    <source>
        <dbReference type="Pfam" id="PF01386"/>
    </source>
</evidence>
<dbReference type="Pfam" id="PF01386">
    <property type="entry name" value="Ribosomal_L25p"/>
    <property type="match status" value="1"/>
</dbReference>
<dbReference type="GO" id="GO:0008097">
    <property type="term" value="F:5S rRNA binding"/>
    <property type="evidence" value="ECO:0007669"/>
    <property type="project" value="InterPro"/>
</dbReference>
<comment type="similarity">
    <text evidence="5">Belongs to the bacterial ribosomal protein bL25 family. CTC subfamily.</text>
</comment>
<feature type="domain" description="Large ribosomal subunit protein bL25 L25" evidence="7">
    <location>
        <begin position="14"/>
        <end position="99"/>
    </location>
</feature>
<comment type="subunit">
    <text evidence="5">Part of the 50S ribosomal subunit; part of the 5S rRNA/L5/L18/L25 subcomplex. Contacts the 5S rRNA. Binds to the 5S rRNA independently of L5 and L18.</text>
</comment>
<keyword evidence="2 5" id="KW-0694">RNA-binding</keyword>
<dbReference type="NCBIfam" id="TIGR00731">
    <property type="entry name" value="bL25_bact_ctc"/>
    <property type="match status" value="1"/>
</dbReference>
<name>A0A2M7QIV1_9BACT</name>
<dbReference type="InterPro" id="IPR029751">
    <property type="entry name" value="Ribosomal_L25_dom"/>
</dbReference>
<dbReference type="Proteomes" id="UP000229401">
    <property type="component" value="Unassembled WGS sequence"/>
</dbReference>
<dbReference type="HAMAP" id="MF_01334">
    <property type="entry name" value="Ribosomal_bL25_CTC"/>
    <property type="match status" value="1"/>
</dbReference>
<evidence type="ECO:0000256" key="4">
    <source>
        <dbReference type="ARBA" id="ARBA00023274"/>
    </source>
</evidence>
<keyword evidence="4 5" id="KW-0687">Ribonucleoprotein</keyword>
<evidence type="ECO:0000256" key="6">
    <source>
        <dbReference type="SAM" id="MobiDB-lite"/>
    </source>
</evidence>
<dbReference type="Pfam" id="PF14693">
    <property type="entry name" value="Ribosomal_TL5_C"/>
    <property type="match status" value="1"/>
</dbReference>
<dbReference type="InterPro" id="IPR001021">
    <property type="entry name" value="Ribosomal_bL25_long"/>
</dbReference>